<keyword evidence="4" id="KW-0804">Transcription</keyword>
<dbReference type="InterPro" id="IPR050204">
    <property type="entry name" value="AraC_XylS_family_regulators"/>
</dbReference>
<dbReference type="PANTHER" id="PTHR46796">
    <property type="entry name" value="HTH-TYPE TRANSCRIPTIONAL ACTIVATOR RHAS-RELATED"/>
    <property type="match status" value="1"/>
</dbReference>
<evidence type="ECO:0000256" key="2">
    <source>
        <dbReference type="ARBA" id="ARBA00023125"/>
    </source>
</evidence>
<sequence length="271" mass="30132">MRIAPCVEEGCTARSPLRVHDHASLAFYVRGEAVIQQRQTLAVRAGDILVMPAGETHRTLSANHRSQWGIGFHVADFDEREMGSLLEPFERARQGSPPIVRIPDHRRVHLERLCAELHRETTHAANGARHRRIAQKSLLALILTEVARAASVTSGLPSEPTLTSEALSFIEANYLRPISLTDVAAAVRRSPSYTTTTLKRTTGKTVVEWIMAARLAEARSRLIHTDEMVDVIAERVGYADATHFIRLFRRAHGATPAAWRAQQRGLTGYRG</sequence>
<dbReference type="SUPFAM" id="SSF51215">
    <property type="entry name" value="Regulatory protein AraC"/>
    <property type="match status" value="1"/>
</dbReference>
<dbReference type="SMART" id="SM00342">
    <property type="entry name" value="HTH_ARAC"/>
    <property type="match status" value="1"/>
</dbReference>
<name>A0ABZ2L653_9BACT</name>
<evidence type="ECO:0000313" key="6">
    <source>
        <dbReference type="EMBL" id="WXB06260.1"/>
    </source>
</evidence>
<dbReference type="InterPro" id="IPR018062">
    <property type="entry name" value="HTH_AraC-typ_CS"/>
</dbReference>
<evidence type="ECO:0000256" key="1">
    <source>
        <dbReference type="ARBA" id="ARBA00023015"/>
    </source>
</evidence>
<keyword evidence="1" id="KW-0805">Transcription regulation</keyword>
<dbReference type="Gene3D" id="1.10.10.60">
    <property type="entry name" value="Homeodomain-like"/>
    <property type="match status" value="1"/>
</dbReference>
<evidence type="ECO:0000256" key="4">
    <source>
        <dbReference type="ARBA" id="ARBA00023163"/>
    </source>
</evidence>
<evidence type="ECO:0000256" key="3">
    <source>
        <dbReference type="ARBA" id="ARBA00023159"/>
    </source>
</evidence>
<dbReference type="InterPro" id="IPR037923">
    <property type="entry name" value="HTH-like"/>
</dbReference>
<proteinExistence type="predicted"/>
<dbReference type="InterPro" id="IPR020449">
    <property type="entry name" value="Tscrpt_reg_AraC-type_HTH"/>
</dbReference>
<gene>
    <name evidence="6" type="ORF">LVJ94_03235</name>
</gene>
<evidence type="ECO:0000259" key="5">
    <source>
        <dbReference type="PROSITE" id="PS01124"/>
    </source>
</evidence>
<dbReference type="PRINTS" id="PR00032">
    <property type="entry name" value="HTHARAC"/>
</dbReference>
<organism evidence="6 7">
    <name type="scientific">Pendulispora rubella</name>
    <dbReference type="NCBI Taxonomy" id="2741070"/>
    <lineage>
        <taxon>Bacteria</taxon>
        <taxon>Pseudomonadati</taxon>
        <taxon>Myxococcota</taxon>
        <taxon>Myxococcia</taxon>
        <taxon>Myxococcales</taxon>
        <taxon>Sorangiineae</taxon>
        <taxon>Pendulisporaceae</taxon>
        <taxon>Pendulispora</taxon>
    </lineage>
</organism>
<dbReference type="PROSITE" id="PS01124">
    <property type="entry name" value="HTH_ARAC_FAMILY_2"/>
    <property type="match status" value="1"/>
</dbReference>
<reference evidence="6" key="1">
    <citation type="submission" date="2021-12" db="EMBL/GenBank/DDBJ databases">
        <title>Discovery of the Pendulisporaceae a myxobacterial family with distinct sporulation behavior and unique specialized metabolism.</title>
        <authorList>
            <person name="Garcia R."/>
            <person name="Popoff A."/>
            <person name="Bader C.D."/>
            <person name="Loehr J."/>
            <person name="Walesch S."/>
            <person name="Walt C."/>
            <person name="Boldt J."/>
            <person name="Bunk B."/>
            <person name="Haeckl F.J.F.P.J."/>
            <person name="Gunesch A.P."/>
            <person name="Birkelbach J."/>
            <person name="Nuebel U."/>
            <person name="Pietschmann T."/>
            <person name="Bach T."/>
            <person name="Mueller R."/>
        </authorList>
    </citation>
    <scope>NUCLEOTIDE SEQUENCE</scope>
    <source>
        <strain evidence="6">MSr11367</strain>
    </source>
</reference>
<protein>
    <submittedName>
        <fullName evidence="6">AraC family transcriptional regulator</fullName>
    </submittedName>
</protein>
<dbReference type="Proteomes" id="UP001374803">
    <property type="component" value="Chromosome"/>
</dbReference>
<dbReference type="RefSeq" id="WP_394835908.1">
    <property type="nucleotide sequence ID" value="NZ_CP089929.1"/>
</dbReference>
<dbReference type="EMBL" id="CP089983">
    <property type="protein sequence ID" value="WXB06260.1"/>
    <property type="molecule type" value="Genomic_DNA"/>
</dbReference>
<evidence type="ECO:0000313" key="7">
    <source>
        <dbReference type="Proteomes" id="UP001374803"/>
    </source>
</evidence>
<feature type="domain" description="HTH araC/xylS-type" evidence="5">
    <location>
        <begin position="164"/>
        <end position="262"/>
    </location>
</feature>
<dbReference type="Pfam" id="PF12833">
    <property type="entry name" value="HTH_18"/>
    <property type="match status" value="1"/>
</dbReference>
<keyword evidence="7" id="KW-1185">Reference proteome</keyword>
<keyword evidence="3" id="KW-0010">Activator</keyword>
<accession>A0ABZ2L653</accession>
<dbReference type="SUPFAM" id="SSF46689">
    <property type="entry name" value="Homeodomain-like"/>
    <property type="match status" value="1"/>
</dbReference>
<dbReference type="InterPro" id="IPR018060">
    <property type="entry name" value="HTH_AraC"/>
</dbReference>
<keyword evidence="2" id="KW-0238">DNA-binding</keyword>
<dbReference type="InterPro" id="IPR009057">
    <property type="entry name" value="Homeodomain-like_sf"/>
</dbReference>
<dbReference type="PROSITE" id="PS00041">
    <property type="entry name" value="HTH_ARAC_FAMILY_1"/>
    <property type="match status" value="1"/>
</dbReference>